<evidence type="ECO:0000256" key="5">
    <source>
        <dbReference type="SAM" id="Phobius"/>
    </source>
</evidence>
<evidence type="ECO:0000256" key="2">
    <source>
        <dbReference type="ARBA" id="ARBA00022734"/>
    </source>
</evidence>
<keyword evidence="5" id="KW-0472">Membrane</keyword>
<dbReference type="Pfam" id="PF00059">
    <property type="entry name" value="Lectin_C"/>
    <property type="match status" value="1"/>
</dbReference>
<keyword evidence="4" id="KW-0325">Glycoprotein</keyword>
<protein>
    <recommendedName>
        <fullName evidence="6">C-type lectin domain-containing protein</fullName>
    </recommendedName>
</protein>
<accession>A0A6I8P7Q1</accession>
<dbReference type="RefSeq" id="XP_028938643.1">
    <property type="nucleotide sequence ID" value="XM_029082810.2"/>
</dbReference>
<keyword evidence="3" id="KW-1015">Disulfide bond</keyword>
<dbReference type="InterPro" id="IPR016186">
    <property type="entry name" value="C-type_lectin-like/link_sf"/>
</dbReference>
<evidence type="ECO:0000313" key="7">
    <source>
        <dbReference type="Ensembl" id="ENSOANP00000050192.1"/>
    </source>
</evidence>
<evidence type="ECO:0000313" key="8">
    <source>
        <dbReference type="Proteomes" id="UP000002279"/>
    </source>
</evidence>
<dbReference type="InterPro" id="IPR001304">
    <property type="entry name" value="C-type_lectin-like"/>
</dbReference>
<feature type="domain" description="C-type lectin" evidence="6">
    <location>
        <begin position="126"/>
        <end position="233"/>
    </location>
</feature>
<reference evidence="7" key="3">
    <citation type="submission" date="2025-09" db="UniProtKB">
        <authorList>
            <consortium name="Ensembl"/>
        </authorList>
    </citation>
    <scope>IDENTIFICATION</scope>
    <source>
        <strain evidence="7">Glennie</strain>
    </source>
</reference>
<evidence type="ECO:0000256" key="3">
    <source>
        <dbReference type="ARBA" id="ARBA00023157"/>
    </source>
</evidence>
<dbReference type="PANTHER" id="PTHR46490">
    <property type="entry name" value="C-TYPE LECTIN DOMAIN FAMILY 12 MEMBER A-RELATED"/>
    <property type="match status" value="1"/>
</dbReference>
<dbReference type="PANTHER" id="PTHR46490:SF2">
    <property type="entry name" value="C-TYPE LECTIN DOMAIN FAMILY 1 MEMBER B"/>
    <property type="match status" value="1"/>
</dbReference>
<dbReference type="Bgee" id="ENSOANG00000042194">
    <property type="expression patterns" value="Expressed in ovary and 2 other cell types or tissues"/>
</dbReference>
<keyword evidence="5" id="KW-0812">Transmembrane</keyword>
<dbReference type="GeneID" id="114817972"/>
<dbReference type="SUPFAM" id="SSF56436">
    <property type="entry name" value="C-type lectin-like"/>
    <property type="match status" value="1"/>
</dbReference>
<proteinExistence type="predicted"/>
<keyword evidence="8" id="KW-1185">Reference proteome</keyword>
<gene>
    <name evidence="7" type="primary">LOC114817972</name>
</gene>
<keyword evidence="5" id="KW-1133">Transmembrane helix</keyword>
<dbReference type="KEGG" id="oaa:114817972"/>
<evidence type="ECO:0000256" key="1">
    <source>
        <dbReference type="ARBA" id="ARBA00004167"/>
    </source>
</evidence>
<comment type="subcellular location">
    <subcellularLocation>
        <location evidence="1">Membrane</location>
        <topology evidence="1">Single-pass membrane protein</topology>
    </subcellularLocation>
</comment>
<dbReference type="Gene3D" id="3.10.100.10">
    <property type="entry name" value="Mannose-Binding Protein A, subunit A"/>
    <property type="match status" value="1"/>
</dbReference>
<dbReference type="Proteomes" id="UP000002279">
    <property type="component" value="Chromosome 17"/>
</dbReference>
<dbReference type="OMA" id="YENIPCE"/>
<dbReference type="Ensembl" id="ENSOANT00000070051.1">
    <property type="protein sequence ID" value="ENSOANP00000050192.1"/>
    <property type="gene ID" value="ENSOANG00000042194.1"/>
</dbReference>
<dbReference type="GO" id="GO:0007165">
    <property type="term" value="P:signal transduction"/>
    <property type="evidence" value="ECO:0000318"/>
    <property type="project" value="GO_Central"/>
</dbReference>
<dbReference type="GO" id="GO:0005886">
    <property type="term" value="C:plasma membrane"/>
    <property type="evidence" value="ECO:0000318"/>
    <property type="project" value="GO_Central"/>
</dbReference>
<feature type="transmembrane region" description="Helical" evidence="5">
    <location>
        <begin position="54"/>
        <end position="75"/>
    </location>
</feature>
<dbReference type="GO" id="GO:0004888">
    <property type="term" value="F:transmembrane signaling receptor activity"/>
    <property type="evidence" value="ECO:0000318"/>
    <property type="project" value="GO_Central"/>
</dbReference>
<dbReference type="InterPro" id="IPR016187">
    <property type="entry name" value="CTDL_fold"/>
</dbReference>
<dbReference type="OrthoDB" id="6337382at2759"/>
<dbReference type="GO" id="GO:0030246">
    <property type="term" value="F:carbohydrate binding"/>
    <property type="evidence" value="ECO:0007669"/>
    <property type="project" value="UniProtKB-KW"/>
</dbReference>
<reference evidence="7" key="2">
    <citation type="submission" date="2025-08" db="UniProtKB">
        <authorList>
            <consortium name="Ensembl"/>
        </authorList>
    </citation>
    <scope>IDENTIFICATION</scope>
    <source>
        <strain evidence="7">Glennie</strain>
    </source>
</reference>
<organism evidence="7 8">
    <name type="scientific">Ornithorhynchus anatinus</name>
    <name type="common">Duckbill platypus</name>
    <dbReference type="NCBI Taxonomy" id="9258"/>
    <lineage>
        <taxon>Eukaryota</taxon>
        <taxon>Metazoa</taxon>
        <taxon>Chordata</taxon>
        <taxon>Craniata</taxon>
        <taxon>Vertebrata</taxon>
        <taxon>Euteleostomi</taxon>
        <taxon>Mammalia</taxon>
        <taxon>Monotremata</taxon>
        <taxon>Ornithorhynchidae</taxon>
        <taxon>Ornithorhynchus</taxon>
    </lineage>
</organism>
<sequence length="245" mass="28329">MSHLLSPKMKEEVTYTELSFHKTDDVEKVLQMDLTEKPEQPAPRSLRSRVPLGQLPMCLLLLLLLSGLIVLGILFSQEQAERKSLHSRNTNLTQSLQRMTTELCRQLVAGNKESNCFPCQKRWQWFGASCYRKFEKWVTWSEGKKLCHSKNSTLVKIDSQEELNFISQYNHVWLGMSFNTSRRSWLWEDGSALRDGLIQNMESPSDYRTNYCASQTSYVSYKSCLESSYILCEMVAGPVRAESLY</sequence>
<dbReference type="InterPro" id="IPR052309">
    <property type="entry name" value="C-type_Lectin_Domain_Fam1"/>
</dbReference>
<dbReference type="GO" id="GO:0030220">
    <property type="term" value="P:platelet formation"/>
    <property type="evidence" value="ECO:0000318"/>
    <property type="project" value="GO_Central"/>
</dbReference>
<dbReference type="CDD" id="cd03593">
    <property type="entry name" value="CLECT_NK_receptors_like"/>
    <property type="match status" value="1"/>
</dbReference>
<dbReference type="PROSITE" id="PS50041">
    <property type="entry name" value="C_TYPE_LECTIN_2"/>
    <property type="match status" value="1"/>
</dbReference>
<dbReference type="GeneTree" id="ENSGT00940000156296"/>
<reference evidence="7 8" key="1">
    <citation type="journal article" date="2008" name="Nature">
        <title>Genome analysis of the platypus reveals unique signatures of evolution.</title>
        <authorList>
            <person name="Warren W.C."/>
            <person name="Hillier L.W."/>
            <person name="Marshall Graves J.A."/>
            <person name="Birney E."/>
            <person name="Ponting C.P."/>
            <person name="Grutzner F."/>
            <person name="Belov K."/>
            <person name="Miller W."/>
            <person name="Clarke L."/>
            <person name="Chinwalla A.T."/>
            <person name="Yang S.P."/>
            <person name="Heger A."/>
            <person name="Locke D.P."/>
            <person name="Miethke P."/>
            <person name="Waters P.D."/>
            <person name="Veyrunes F."/>
            <person name="Fulton L."/>
            <person name="Fulton B."/>
            <person name="Graves T."/>
            <person name="Wallis J."/>
            <person name="Puente X.S."/>
            <person name="Lopez-Otin C."/>
            <person name="Ordonez G.R."/>
            <person name="Eichler E.E."/>
            <person name="Chen L."/>
            <person name="Cheng Z."/>
            <person name="Deakin J.E."/>
            <person name="Alsop A."/>
            <person name="Thompson K."/>
            <person name="Kirby P."/>
            <person name="Papenfuss A.T."/>
            <person name="Wakefield M.J."/>
            <person name="Olender T."/>
            <person name="Lancet D."/>
            <person name="Huttley G.A."/>
            <person name="Smit A.F."/>
            <person name="Pask A."/>
            <person name="Temple-Smith P."/>
            <person name="Batzer M.A."/>
            <person name="Walker J.A."/>
            <person name="Konkel M.K."/>
            <person name="Harris R.S."/>
            <person name="Whittington C.M."/>
            <person name="Wong E.S."/>
            <person name="Gemmell N.J."/>
            <person name="Buschiazzo E."/>
            <person name="Vargas Jentzsch I.M."/>
            <person name="Merkel A."/>
            <person name="Schmitz J."/>
            <person name="Zemann A."/>
            <person name="Churakov G."/>
            <person name="Kriegs J.O."/>
            <person name="Brosius J."/>
            <person name="Murchison E.P."/>
            <person name="Sachidanandam R."/>
            <person name="Smith C."/>
            <person name="Hannon G.J."/>
            <person name="Tsend-Ayush E."/>
            <person name="McMillan D."/>
            <person name="Attenborough R."/>
            <person name="Rens W."/>
            <person name="Ferguson-Smith M."/>
            <person name="Lefevre C.M."/>
            <person name="Sharp J.A."/>
            <person name="Nicholas K.R."/>
            <person name="Ray D.A."/>
            <person name="Kube M."/>
            <person name="Reinhardt R."/>
            <person name="Pringle T.H."/>
            <person name="Taylor J."/>
            <person name="Jones R.C."/>
            <person name="Nixon B."/>
            <person name="Dacheux J.L."/>
            <person name="Niwa H."/>
            <person name="Sekita Y."/>
            <person name="Huang X."/>
            <person name="Stark A."/>
            <person name="Kheradpour P."/>
            <person name="Kellis M."/>
            <person name="Flicek P."/>
            <person name="Chen Y."/>
            <person name="Webber C."/>
            <person name="Hardison R."/>
            <person name="Nelson J."/>
            <person name="Hallsworth-Pepin K."/>
            <person name="Delehaunty K."/>
            <person name="Markovic C."/>
            <person name="Minx P."/>
            <person name="Feng Y."/>
            <person name="Kremitzki C."/>
            <person name="Mitreva M."/>
            <person name="Glasscock J."/>
            <person name="Wylie T."/>
            <person name="Wohldmann P."/>
            <person name="Thiru P."/>
            <person name="Nhan M.N."/>
            <person name="Pohl C.S."/>
            <person name="Smith S.M."/>
            <person name="Hou S."/>
            <person name="Nefedov M."/>
            <person name="de Jong P.J."/>
            <person name="Renfree M.B."/>
            <person name="Mardis E.R."/>
            <person name="Wilson R.K."/>
        </authorList>
    </citation>
    <scope>NUCLEOTIDE SEQUENCE [LARGE SCALE GENOMIC DNA]</scope>
    <source>
        <strain evidence="7 8">Glennie</strain>
    </source>
</reference>
<dbReference type="SMART" id="SM00034">
    <property type="entry name" value="CLECT"/>
    <property type="match status" value="1"/>
</dbReference>
<evidence type="ECO:0000256" key="4">
    <source>
        <dbReference type="ARBA" id="ARBA00023180"/>
    </source>
</evidence>
<dbReference type="InterPro" id="IPR033992">
    <property type="entry name" value="NKR-like_CTLD"/>
</dbReference>
<dbReference type="AlphaFoldDB" id="A0A6I8P7Q1"/>
<name>A0A6I8P7Q1_ORNAN</name>
<evidence type="ECO:0000259" key="6">
    <source>
        <dbReference type="PROSITE" id="PS50041"/>
    </source>
</evidence>
<dbReference type="InParanoid" id="A0A6I8P7Q1"/>
<keyword evidence="2" id="KW-0430">Lectin</keyword>